<feature type="domain" description="SH3" evidence="9">
    <location>
        <begin position="212"/>
        <end position="271"/>
    </location>
</feature>
<dbReference type="Pfam" id="PF00018">
    <property type="entry name" value="SH3_1"/>
    <property type="match status" value="1"/>
</dbReference>
<comment type="caution">
    <text evidence="11">The sequence shown here is derived from an EMBL/GenBank/DDBJ whole genome shotgun (WGS) entry which is preliminary data.</text>
</comment>
<accession>A0A016UI38</accession>
<dbReference type="InterPro" id="IPR008942">
    <property type="entry name" value="ENTH_VHS"/>
</dbReference>
<evidence type="ECO:0000256" key="2">
    <source>
        <dbReference type="ARBA" id="ARBA00009666"/>
    </source>
</evidence>
<dbReference type="SUPFAM" id="SSF48464">
    <property type="entry name" value="ENTH/VHS domain"/>
    <property type="match status" value="1"/>
</dbReference>
<evidence type="ECO:0000256" key="8">
    <source>
        <dbReference type="SAM" id="MobiDB-lite"/>
    </source>
</evidence>
<evidence type="ECO:0000256" key="5">
    <source>
        <dbReference type="ARBA" id="ARBA00022753"/>
    </source>
</evidence>
<dbReference type="PROSITE" id="PS50002">
    <property type="entry name" value="SH3"/>
    <property type="match status" value="1"/>
</dbReference>
<evidence type="ECO:0000256" key="6">
    <source>
        <dbReference type="ARBA" id="ARBA00022927"/>
    </source>
</evidence>
<dbReference type="Proteomes" id="UP000024635">
    <property type="component" value="Unassembled WGS sequence"/>
</dbReference>
<dbReference type="EMBL" id="JARK01001376">
    <property type="protein sequence ID" value="EYC14492.1"/>
    <property type="molecule type" value="Genomic_DNA"/>
</dbReference>
<dbReference type="FunFam" id="2.30.30.40:FF:000072">
    <property type="entry name" value="Unconventional Myosin IB"/>
    <property type="match status" value="1"/>
</dbReference>
<dbReference type="STRING" id="53326.A0A016UI38"/>
<dbReference type="PROSITE" id="PS50179">
    <property type="entry name" value="VHS"/>
    <property type="match status" value="1"/>
</dbReference>
<evidence type="ECO:0008006" key="13">
    <source>
        <dbReference type="Google" id="ProtNLM"/>
    </source>
</evidence>
<dbReference type="Pfam" id="PF00790">
    <property type="entry name" value="VHS"/>
    <property type="match status" value="1"/>
</dbReference>
<gene>
    <name evidence="11" type="primary">Acey_s0040.g238</name>
    <name evidence="11" type="synonym">Acey-stam-1</name>
    <name evidence="11" type="ORF">Y032_0040g238</name>
</gene>
<protein>
    <recommendedName>
        <fullName evidence="13">VHS domain protein</fullName>
    </recommendedName>
</protein>
<comment type="subcellular location">
    <subcellularLocation>
        <location evidence="1">Endosome</location>
    </subcellularLocation>
</comment>
<evidence type="ECO:0000259" key="10">
    <source>
        <dbReference type="PROSITE" id="PS50179"/>
    </source>
</evidence>
<feature type="region of interest" description="Disordered" evidence="8">
    <location>
        <begin position="442"/>
        <end position="469"/>
    </location>
</feature>
<evidence type="ECO:0000313" key="11">
    <source>
        <dbReference type="EMBL" id="EYC14492.1"/>
    </source>
</evidence>
<dbReference type="GO" id="GO:0043328">
    <property type="term" value="P:protein transport to vacuole involved in ubiquitin-dependent protein catabolic process via the multivesicular body sorting pathway"/>
    <property type="evidence" value="ECO:0007669"/>
    <property type="project" value="TreeGrafter"/>
</dbReference>
<evidence type="ECO:0000313" key="12">
    <source>
        <dbReference type="Proteomes" id="UP000024635"/>
    </source>
</evidence>
<dbReference type="GO" id="GO:0043130">
    <property type="term" value="F:ubiquitin binding"/>
    <property type="evidence" value="ECO:0007669"/>
    <property type="project" value="InterPro"/>
</dbReference>
<dbReference type="Gene3D" id="1.20.5.1940">
    <property type="match status" value="1"/>
</dbReference>
<evidence type="ECO:0000256" key="4">
    <source>
        <dbReference type="ARBA" id="ARBA00022448"/>
    </source>
</evidence>
<keyword evidence="6" id="KW-0653">Protein transport</keyword>
<organism evidence="11 12">
    <name type="scientific">Ancylostoma ceylanicum</name>
    <dbReference type="NCBI Taxonomy" id="53326"/>
    <lineage>
        <taxon>Eukaryota</taxon>
        <taxon>Metazoa</taxon>
        <taxon>Ecdysozoa</taxon>
        <taxon>Nematoda</taxon>
        <taxon>Chromadorea</taxon>
        <taxon>Rhabditida</taxon>
        <taxon>Rhabditina</taxon>
        <taxon>Rhabditomorpha</taxon>
        <taxon>Strongyloidea</taxon>
        <taxon>Ancylostomatidae</taxon>
        <taxon>Ancylostomatinae</taxon>
        <taxon>Ancylostoma</taxon>
    </lineage>
</organism>
<sequence length="469" mass="51025">MTSLLQMGIFGDSSSPFDECIEKVTAEHLTTENWAMILDVCDKVNSDPRAPKNAILSIRKRLNHRDPHVVLLALSVLDSCWSNCGPAFRKEVSSASFISELQSKAVHSTRLIAEKTRMMIQKWVENECKSDASLSLVVTLYKNLVADGHSFTSSEPKKSSISRDIEAEEEDALARAIALSLQESDKNTKTSKIYQSLNSTAYTSANGTSNKTSERTVRALYDFEAAEDNELSFVSGDLITVTDDSNPNWWCGRIGVQQGLFPSSFVTSDLSEVKPETMSTAAAAPAPAVTTIDESVLLRCIQMLEDCDPTGDTPDPPELAKVEQASRAQGPLINARLAAIDSQVNALSQVDMAIRDVLALYDQAVQQAHYQASVYQAQAPVVNPAVAMPAQTAGISSNTAYQTSYANVPAQTLPVSNVPVRQDGQAPYAPVAQYAPVPQPAYQQPQIQPEWNQQAVQHPAPVQHPAQNY</sequence>
<dbReference type="GO" id="GO:0033565">
    <property type="term" value="C:ESCRT-0 complex"/>
    <property type="evidence" value="ECO:0007669"/>
    <property type="project" value="TreeGrafter"/>
</dbReference>
<dbReference type="GO" id="GO:0035091">
    <property type="term" value="F:phosphatidylinositol binding"/>
    <property type="evidence" value="ECO:0007669"/>
    <property type="project" value="InterPro"/>
</dbReference>
<dbReference type="SUPFAM" id="SSF50044">
    <property type="entry name" value="SH3-domain"/>
    <property type="match status" value="1"/>
</dbReference>
<keyword evidence="3 7" id="KW-0728">SH3 domain</keyword>
<evidence type="ECO:0000256" key="1">
    <source>
        <dbReference type="ARBA" id="ARBA00004177"/>
    </source>
</evidence>
<dbReference type="InterPro" id="IPR002014">
    <property type="entry name" value="VHS_dom"/>
</dbReference>
<keyword evidence="5" id="KW-0967">Endosome</keyword>
<dbReference type="SMART" id="SM00326">
    <property type="entry name" value="SH3"/>
    <property type="match status" value="1"/>
</dbReference>
<feature type="compositionally biased region" description="Low complexity" evidence="8">
    <location>
        <begin position="442"/>
        <end position="454"/>
    </location>
</feature>
<dbReference type="Pfam" id="PF02809">
    <property type="entry name" value="UIM"/>
    <property type="match status" value="1"/>
</dbReference>
<dbReference type="SMART" id="SM00288">
    <property type="entry name" value="VHS"/>
    <property type="match status" value="1"/>
</dbReference>
<proteinExistence type="inferred from homology"/>
<reference evidence="12" key="1">
    <citation type="journal article" date="2015" name="Nat. Genet.">
        <title>The genome and transcriptome of the zoonotic hookworm Ancylostoma ceylanicum identify infection-specific gene families.</title>
        <authorList>
            <person name="Schwarz E.M."/>
            <person name="Hu Y."/>
            <person name="Antoshechkin I."/>
            <person name="Miller M.M."/>
            <person name="Sternberg P.W."/>
            <person name="Aroian R.V."/>
        </authorList>
    </citation>
    <scope>NUCLEOTIDE SEQUENCE</scope>
    <source>
        <strain evidence="12">HY135</strain>
    </source>
</reference>
<dbReference type="Gene3D" id="2.30.30.40">
    <property type="entry name" value="SH3 Domains"/>
    <property type="match status" value="1"/>
</dbReference>
<dbReference type="PRINTS" id="PR00452">
    <property type="entry name" value="SH3DOMAIN"/>
</dbReference>
<evidence type="ECO:0000259" key="9">
    <source>
        <dbReference type="PROSITE" id="PS50002"/>
    </source>
</evidence>
<dbReference type="InterPro" id="IPR036028">
    <property type="entry name" value="SH3-like_dom_sf"/>
</dbReference>
<dbReference type="Gene3D" id="1.25.40.90">
    <property type="match status" value="1"/>
</dbReference>
<dbReference type="InterPro" id="IPR003903">
    <property type="entry name" value="UIM_dom"/>
</dbReference>
<dbReference type="InterPro" id="IPR001452">
    <property type="entry name" value="SH3_domain"/>
</dbReference>
<dbReference type="OrthoDB" id="10068368at2759"/>
<comment type="similarity">
    <text evidence="2">Belongs to the STAM family.</text>
</comment>
<dbReference type="InterPro" id="IPR050670">
    <property type="entry name" value="STAM"/>
</dbReference>
<feature type="domain" description="VHS" evidence="10">
    <location>
        <begin position="24"/>
        <end position="152"/>
    </location>
</feature>
<dbReference type="PRINTS" id="PR00499">
    <property type="entry name" value="P67PHOX"/>
</dbReference>
<dbReference type="AlphaFoldDB" id="A0A016UI38"/>
<dbReference type="PANTHER" id="PTHR45929">
    <property type="entry name" value="JAK PATHWAY SIGNAL TRANSDUCTION ADAPTOR MOLECULE"/>
    <property type="match status" value="1"/>
</dbReference>
<dbReference type="CDD" id="cd03568">
    <property type="entry name" value="VHS_STAM"/>
    <property type="match status" value="1"/>
</dbReference>
<keyword evidence="12" id="KW-1185">Reference proteome</keyword>
<evidence type="ECO:0000256" key="3">
    <source>
        <dbReference type="ARBA" id="ARBA00022443"/>
    </source>
</evidence>
<name>A0A016UI38_9BILA</name>
<dbReference type="PANTHER" id="PTHR45929:SF3">
    <property type="entry name" value="JAK PATHWAY SIGNAL TRANSDUCTION ADAPTOR MOLECULE"/>
    <property type="match status" value="1"/>
</dbReference>
<keyword evidence="4" id="KW-0813">Transport</keyword>
<dbReference type="PROSITE" id="PS50330">
    <property type="entry name" value="UIM"/>
    <property type="match status" value="1"/>
</dbReference>
<evidence type="ECO:0000256" key="7">
    <source>
        <dbReference type="PROSITE-ProRule" id="PRU00192"/>
    </source>
</evidence>